<dbReference type="PANTHER" id="PTHR14789:SF2">
    <property type="entry name" value="LAYILIN"/>
    <property type="match status" value="1"/>
</dbReference>
<dbReference type="GO" id="GO:0016020">
    <property type="term" value="C:membrane"/>
    <property type="evidence" value="ECO:0007669"/>
    <property type="project" value="UniProtKB-SubCell"/>
</dbReference>
<evidence type="ECO:0000256" key="7">
    <source>
        <dbReference type="SAM" id="Phobius"/>
    </source>
</evidence>
<feature type="non-terminal residue" evidence="9">
    <location>
        <position position="1"/>
    </location>
</feature>
<dbReference type="SMART" id="SM00181">
    <property type="entry name" value="EGF"/>
    <property type="match status" value="2"/>
</dbReference>
<dbReference type="Proteomes" id="UP000736164">
    <property type="component" value="Unassembled WGS sequence"/>
</dbReference>
<dbReference type="InterPro" id="IPR000742">
    <property type="entry name" value="EGF"/>
</dbReference>
<protein>
    <submittedName>
        <fullName evidence="9">TRBM protein</fullName>
    </submittedName>
</protein>
<feature type="transmembrane region" description="Helical" evidence="7">
    <location>
        <begin position="251"/>
        <end position="277"/>
    </location>
</feature>
<evidence type="ECO:0000256" key="5">
    <source>
        <dbReference type="ARBA" id="ARBA00022989"/>
    </source>
</evidence>
<dbReference type="PRINTS" id="PR00907">
    <property type="entry name" value="THRMBOMODULN"/>
</dbReference>
<keyword evidence="4" id="KW-0430">Lectin</keyword>
<feature type="non-terminal residue" evidence="9">
    <location>
        <position position="305"/>
    </location>
</feature>
<organism evidence="9 10">
    <name type="scientific">Atractosteus spatula</name>
    <name type="common">Alligator gar</name>
    <name type="synonym">Lepisosteus spatula</name>
    <dbReference type="NCBI Taxonomy" id="7917"/>
    <lineage>
        <taxon>Eukaryota</taxon>
        <taxon>Metazoa</taxon>
        <taxon>Chordata</taxon>
        <taxon>Craniata</taxon>
        <taxon>Vertebrata</taxon>
        <taxon>Euteleostomi</taxon>
        <taxon>Actinopterygii</taxon>
        <taxon>Neopterygii</taxon>
        <taxon>Holostei</taxon>
        <taxon>Semionotiformes</taxon>
        <taxon>Lepisosteidae</taxon>
        <taxon>Atractosteus</taxon>
    </lineage>
</organism>
<sequence length="305" mass="34068">MCNITKGIVDSQTLLYRTPLGFWGSDLILVPPGSILTLEPSGMKIYCVPNDTVDWIQGPWNCEIENGGCEHQCEMCNGKPECICPPYMKLEENKVRCKNFTCKDSVCEYFRCENNLETHLSITGSIPESTTKHVKRSCSSAPCEHNCSETNDGYKCSCSSGFLPDPEKPQNCLRACTSSCPPIHDINDPSAFTCPKGFVLEEENCVIHDTCEKKFDCNKCTHIDGLNVCYCERGFFSPTRECDLKPFTPNITLGTAMGAATAAIVLILIGLLLYYCVHRKRAVSSFETTTNEQKMFRLLQVKTNR</sequence>
<evidence type="ECO:0000256" key="3">
    <source>
        <dbReference type="ARBA" id="ARBA00022729"/>
    </source>
</evidence>
<evidence type="ECO:0000256" key="6">
    <source>
        <dbReference type="ARBA" id="ARBA00023136"/>
    </source>
</evidence>
<keyword evidence="5 7" id="KW-1133">Transmembrane helix</keyword>
<dbReference type="GO" id="GO:0030246">
    <property type="term" value="F:carbohydrate binding"/>
    <property type="evidence" value="ECO:0007669"/>
    <property type="project" value="UniProtKB-KW"/>
</dbReference>
<reference evidence="9" key="1">
    <citation type="journal article" date="2021" name="Cell">
        <title>Tracing the genetic footprints of vertebrate landing in non-teleost ray-finned fishes.</title>
        <authorList>
            <person name="Bi X."/>
            <person name="Wang K."/>
            <person name="Yang L."/>
            <person name="Pan H."/>
            <person name="Jiang H."/>
            <person name="Wei Q."/>
            <person name="Fang M."/>
            <person name="Yu H."/>
            <person name="Zhu C."/>
            <person name="Cai Y."/>
            <person name="He Y."/>
            <person name="Gan X."/>
            <person name="Zeng H."/>
            <person name="Yu D."/>
            <person name="Zhu Y."/>
            <person name="Jiang H."/>
            <person name="Qiu Q."/>
            <person name="Yang H."/>
            <person name="Zhang Y.E."/>
            <person name="Wang W."/>
            <person name="Zhu M."/>
            <person name="He S."/>
            <person name="Zhang G."/>
        </authorList>
    </citation>
    <scope>NUCLEOTIDE SEQUENCE</scope>
    <source>
        <strain evidence="9">Allg_001</strain>
    </source>
</reference>
<keyword evidence="3" id="KW-0732">Signal</keyword>
<evidence type="ECO:0000259" key="8">
    <source>
        <dbReference type="SMART" id="SM00181"/>
    </source>
</evidence>
<comment type="caution">
    <text evidence="9">The sequence shown here is derived from an EMBL/GenBank/DDBJ whole genome shotgun (WGS) entry which is preliminary data.</text>
</comment>
<dbReference type="Gene3D" id="2.10.25.10">
    <property type="entry name" value="Laminin"/>
    <property type="match status" value="2"/>
</dbReference>
<dbReference type="PANTHER" id="PTHR14789">
    <property type="entry name" value="CHONDROLECTIN VARIANT CHODLFDELTAE"/>
    <property type="match status" value="1"/>
</dbReference>
<keyword evidence="6 7" id="KW-0472">Membrane</keyword>
<keyword evidence="10" id="KW-1185">Reference proteome</keyword>
<evidence type="ECO:0000256" key="4">
    <source>
        <dbReference type="ARBA" id="ARBA00022734"/>
    </source>
</evidence>
<dbReference type="InterPro" id="IPR051505">
    <property type="entry name" value="C-type_lectin_domain"/>
</dbReference>
<comment type="subcellular location">
    <subcellularLocation>
        <location evidence="1">Membrane</location>
        <topology evidence="1">Single-pass type I membrane protein</topology>
    </subcellularLocation>
</comment>
<evidence type="ECO:0000313" key="9">
    <source>
        <dbReference type="EMBL" id="MBN3315969.1"/>
    </source>
</evidence>
<feature type="domain" description="EGF-like" evidence="8">
    <location>
        <begin position="61"/>
        <end position="98"/>
    </location>
</feature>
<feature type="domain" description="EGF-like" evidence="8">
    <location>
        <begin position="137"/>
        <end position="173"/>
    </location>
</feature>
<evidence type="ECO:0000256" key="2">
    <source>
        <dbReference type="ARBA" id="ARBA00022692"/>
    </source>
</evidence>
<evidence type="ECO:0000313" key="10">
    <source>
        <dbReference type="Proteomes" id="UP000736164"/>
    </source>
</evidence>
<keyword evidence="2 7" id="KW-0812">Transmembrane</keyword>
<gene>
    <name evidence="9" type="primary">Thbd_0</name>
    <name evidence="9" type="ORF">GTO95_0006351</name>
</gene>
<evidence type="ECO:0000256" key="1">
    <source>
        <dbReference type="ARBA" id="ARBA00004479"/>
    </source>
</evidence>
<dbReference type="AlphaFoldDB" id="A0A8J7NPU6"/>
<proteinExistence type="predicted"/>
<dbReference type="EMBL" id="JAAWVO010025969">
    <property type="protein sequence ID" value="MBN3315969.1"/>
    <property type="molecule type" value="Genomic_DNA"/>
</dbReference>
<name>A0A8J7NPU6_ATRSP</name>
<accession>A0A8J7NPU6</accession>
<dbReference type="GO" id="GO:0005540">
    <property type="term" value="F:hyaluronic acid binding"/>
    <property type="evidence" value="ECO:0007669"/>
    <property type="project" value="TreeGrafter"/>
</dbReference>